<dbReference type="PANTHER" id="PTHR12295:SF30">
    <property type="entry name" value="PROTEIN FURRY"/>
    <property type="match status" value="1"/>
</dbReference>
<evidence type="ECO:0000313" key="5">
    <source>
        <dbReference type="EMBL" id="KAL0069649.1"/>
    </source>
</evidence>
<evidence type="ECO:0000259" key="4">
    <source>
        <dbReference type="Pfam" id="PF14228"/>
    </source>
</evidence>
<dbReference type="EMBL" id="JBBXMP010000011">
    <property type="protein sequence ID" value="KAL0069649.1"/>
    <property type="molecule type" value="Genomic_DNA"/>
</dbReference>
<dbReference type="Pfam" id="PF14228">
    <property type="entry name" value="MOR2-PAG1_mid"/>
    <property type="match status" value="1"/>
</dbReference>
<proteinExistence type="predicted"/>
<dbReference type="Pfam" id="PF14225">
    <property type="entry name" value="MOR2-PAG1_C"/>
    <property type="match status" value="1"/>
</dbReference>
<feature type="compositionally biased region" description="Low complexity" evidence="1">
    <location>
        <begin position="104"/>
        <end position="128"/>
    </location>
</feature>
<protein>
    <submittedName>
        <fullName evidence="5">Cell morphogenesis protein PAG1</fullName>
    </submittedName>
</protein>
<feature type="domain" description="Cell morphogenesis central region" evidence="4">
    <location>
        <begin position="1814"/>
        <end position="1980"/>
    </location>
</feature>
<dbReference type="InterPro" id="IPR029473">
    <property type="entry name" value="MOR2-PAG1_mid"/>
</dbReference>
<name>A0ABR3A8F7_9AGAR</name>
<feature type="region of interest" description="Disordered" evidence="1">
    <location>
        <begin position="178"/>
        <end position="265"/>
    </location>
</feature>
<dbReference type="InterPro" id="IPR016024">
    <property type="entry name" value="ARM-type_fold"/>
</dbReference>
<organism evidence="5 6">
    <name type="scientific">Marasmius tenuissimus</name>
    <dbReference type="NCBI Taxonomy" id="585030"/>
    <lineage>
        <taxon>Eukaryota</taxon>
        <taxon>Fungi</taxon>
        <taxon>Dikarya</taxon>
        <taxon>Basidiomycota</taxon>
        <taxon>Agaricomycotina</taxon>
        <taxon>Agaricomycetes</taxon>
        <taxon>Agaricomycetidae</taxon>
        <taxon>Agaricales</taxon>
        <taxon>Marasmiineae</taxon>
        <taxon>Marasmiaceae</taxon>
        <taxon>Marasmius</taxon>
    </lineage>
</organism>
<feature type="region of interest" description="Disordered" evidence="1">
    <location>
        <begin position="1"/>
        <end position="33"/>
    </location>
</feature>
<feature type="domain" description="Cell morphogenesis protein N-terminal" evidence="2">
    <location>
        <begin position="401"/>
        <end position="960"/>
    </location>
</feature>
<reference evidence="5 6" key="1">
    <citation type="submission" date="2024-05" db="EMBL/GenBank/DDBJ databases">
        <title>A draft genome resource for the thread blight pathogen Marasmius tenuissimus strain MS-2.</title>
        <authorList>
            <person name="Yulfo-Soto G.E."/>
            <person name="Baruah I.K."/>
            <person name="Amoako-Attah I."/>
            <person name="Bukari Y."/>
            <person name="Meinhardt L.W."/>
            <person name="Bailey B.A."/>
            <person name="Cohen S.P."/>
        </authorList>
    </citation>
    <scope>NUCLEOTIDE SEQUENCE [LARGE SCALE GENOMIC DNA]</scope>
    <source>
        <strain evidence="5 6">MS-2</strain>
    </source>
</reference>
<feature type="region of interest" description="Disordered" evidence="1">
    <location>
        <begin position="50"/>
        <end position="157"/>
    </location>
</feature>
<evidence type="ECO:0000259" key="2">
    <source>
        <dbReference type="Pfam" id="PF14222"/>
    </source>
</evidence>
<dbReference type="InterPro" id="IPR025614">
    <property type="entry name" value="Cell_morpho_N"/>
</dbReference>
<feature type="compositionally biased region" description="Low complexity" evidence="1">
    <location>
        <begin position="84"/>
        <end position="95"/>
    </location>
</feature>
<dbReference type="SUPFAM" id="SSF48371">
    <property type="entry name" value="ARM repeat"/>
    <property type="match status" value="2"/>
</dbReference>
<feature type="domain" description="Cell morphogenesis protein C-terminal" evidence="3">
    <location>
        <begin position="2023"/>
        <end position="2273"/>
    </location>
</feature>
<sequence length="2469" mass="274819">MSDSIQITIPDLGDDDFGGSNTTPFGRSNTLGFGSGGAAFGQASSSAFSAGLGFGPADDSPTLMTPIADRSERSYFTSHSRGDSVTSVESTGSTSNRFAYPNRSQTSFASSSTTPTTTSNGFTKKTSFASIRNAFKSGKSTEPPPLPSSDHMLKGTFNMSTTSLTSAYPSRAASIVASPAFGRPSTPSDGRFRTPKKGHGQAKSYHSQTGSIFHFSDGGSDGHGPPFSSSPPPVPRVPTGLGDVLNGRDTPSLAEPEEDKVDMNPKTPSDFALHAVFMRFATSAEAKMDTFLRQALESDPPLPDFMGPGTDPKFDDILKSLGQIANKHAKPVLDSIMRWRRSQLENVGSEYIRFHMSQSSPSHVVSSNNSHSTGLANTSVSHLNSSGRVVRSHDVPGLLNERKSLASIYIMCRALIAVVKTLGKDAIGENLGYALEKTTFDQFRKPDLKLLMQSKNHRTNAELSAALLGHLANIRFVSVTDRFLAELKSIALGQVPKDLDMKYENLVLGLKHIQIKVWPPEAFEEGAEFMESLSKSFVHAHGHRLKSAFAETLIQILHPIGQTAQAETNNPMWAKAIEAIYPKAREMASKPRYWNVAFPLVITSLCVAPEAYFRKHWSGCFESTLSKMKEKSLRTPIMNGLLRLIWTYLYRCPESASTTATKLDNLLKYFFPPNRTSVYPNDEHLEPFILITHFVLSRQFEYGRDLCLELMQESTINSIHQANGNIATAFAPERTAVAVQAFLLSLHGLERESPTPTWPSNPDFFALPSTDDYPSSSDFVPPSLLSKSLIQDSFDRIGSLLAIIAGHCNANIGHMSVLDEQWLLSRMANIQFEETHNFVVRKHPESGSVAYHVSLLPQVSLLQTCFKAWPRLLHQSLPVGDAIDMLLRGMIHVDPALAETAREAFKRFLADPINSLLAVSRFTHFLFHPHRISQEGSGIKLIFESRMLLELWVNAVDGWIRSMLKLDPEEFAEQEDVLSQRCQEVEAGALFLMSHENKNIHNAGVKVVRILGLLMTHISPEDPATPSGLPTTFLPFVEKLHKGGADGSCLEGFEELLEKSELARLVQWKQSDRVDNVLRIADSTNDKDRLLWRYVFPSFMQSCMRYPAPNLGAFRDALIAAATRYHPTISHLAGLSSRLPAGRTISGYEKNGAKLVQDNRGLVNQWQLWVNVLCATATLPESSRPALTQIGRDHSRAPSSDTNFERERLSTSRGLFRYLTPFLDSEYMPFRDAAVLCISSFPVDAYPQLLEDLSLLAGRQFYDDPRTKIGLNSMEQSGLLSGRPLPFDPQNKMGNIAGERLRRQERLHSAVARIYYLTSPNLQHQRSAGRQAALSNVLKFVRNTQSFLMTLEMRDNHTLQRLRRYFCGTVERLFDGLATLKDSDRFIPSNMHLTLYRLCEEWCQFGSQSDSVKQRLAYMQKMAAAESPPSEADTAVERFQEETLLLSYAAVGAMSALCHKAFSPPGVSSGSPTNNTSPDHLKPLTSNNFLERLSAILSSSHPPTQERGKRALKSMLLVNSSDKVLVDDALRRSIVLSEEADSSTVRFFEVIADLVCSSEGHCFTFAQIVCLSLCNLCNPLSKVRRLAFDVMECIHYQAAGLLTMSQFEATIGSSASGTFVHSHRQVADFLAGEHPHEATAILGQFAAWLPSFSPTSVSTVVTMLLLQSLEFWIPNIELMTEDRTSLSEQGHLALYHLMALTLRYGQSHPEQILVVWTRLVEPPNQSNGHATVRFLLEQSHKVGSTVFIDSAANIVACICQSAAGREIFGEVCTVIEPVRMLPTIEHKLTFPDAHDMELWSELDALFVDGRPRLALGSAQFAWLFLADVTLPRQWDFVEVLPTLLHALFTHLDNRVSYIRLRARKMLFQLLRAWAPGYDELPDRVKYPVRSVLKDELAVLELEAEDKFWKEEEKGSEIEEKVRWLSSRIIIFLEPLCPGIREKWGTLALEWGTSCSIRSVAFRSLQIFRALCPRVKMLQLAFLLGRLSNTISAADDSVKSFSTEIILTLNSVISSPNFDMALLPQIFWCACAALATTIEQEFTEVLNLLQTILTKVDLDDPAVIEALISHRPLQWNGTDSLQRNLLAGLRSSVTSDLTFKLLHRLASYSDGRLIDPSDGRVRDLYTVSLPWCLYAMTPEQSVDDELRQFAENIGLLAKAEGRHSIHKIMTSFAKGHFRTRDDFLRQSVSSLREHYGADYWTEIVTLLMGLVLNQERWLRIQAMQILQVLFQQRETRNPVERLGSELLMPLLRLLETDLSSQALDVLEEPMTMSGGLAAKHVLRMSMHTRTLPAPKEVDSVATVFGVPEESGWCVVKADEMRQACRANVEGVFDTCSMPSRPSRIEFEPEEIEALASPTPVEEEAEDLGGLVQNLHDLTTFFQHRKPKLNLTSTMPNTRLEARVAAILAKSTAHDTINDTPQTPFVDVFHVGAMSSDEDSDTYSLDSESDDAFYFDSPSIYSSAPNGSRLS</sequence>
<dbReference type="InterPro" id="IPR039867">
    <property type="entry name" value="Furry/Tao3/Mor2"/>
</dbReference>
<evidence type="ECO:0000259" key="3">
    <source>
        <dbReference type="Pfam" id="PF14225"/>
    </source>
</evidence>
<dbReference type="InterPro" id="IPR025481">
    <property type="entry name" value="Cell_Morphogen_C"/>
</dbReference>
<keyword evidence="6" id="KW-1185">Reference proteome</keyword>
<comment type="caution">
    <text evidence="5">The sequence shown here is derived from an EMBL/GenBank/DDBJ whole genome shotgun (WGS) entry which is preliminary data.</text>
</comment>
<feature type="compositionally biased region" description="Polar residues" evidence="1">
    <location>
        <begin position="19"/>
        <end position="31"/>
    </location>
</feature>
<feature type="compositionally biased region" description="Low complexity" evidence="1">
    <location>
        <begin position="214"/>
        <end position="227"/>
    </location>
</feature>
<dbReference type="Pfam" id="PF14222">
    <property type="entry name" value="MOR2-PAG1_N"/>
    <property type="match status" value="1"/>
</dbReference>
<gene>
    <name evidence="5" type="primary">TAO3</name>
    <name evidence="5" type="ORF">AAF712_003307</name>
</gene>
<accession>A0ABR3A8F7</accession>
<evidence type="ECO:0000313" key="6">
    <source>
        <dbReference type="Proteomes" id="UP001437256"/>
    </source>
</evidence>
<evidence type="ECO:0000256" key="1">
    <source>
        <dbReference type="SAM" id="MobiDB-lite"/>
    </source>
</evidence>
<dbReference type="PANTHER" id="PTHR12295">
    <property type="entry name" value="FURRY-RELATED"/>
    <property type="match status" value="1"/>
</dbReference>
<dbReference type="Proteomes" id="UP001437256">
    <property type="component" value="Unassembled WGS sequence"/>
</dbReference>